<dbReference type="InterPro" id="IPR047187">
    <property type="entry name" value="SF1_C_Upf1"/>
</dbReference>
<dbReference type="Gene3D" id="3.40.50.300">
    <property type="entry name" value="P-loop containing nucleotide triphosphate hydrolases"/>
    <property type="match status" value="2"/>
</dbReference>
<dbReference type="InterPro" id="IPR050534">
    <property type="entry name" value="Coronavir_polyprotein_1ab"/>
</dbReference>
<feature type="domain" description="DNA2/NAM7 helicase helicase" evidence="6">
    <location>
        <begin position="480"/>
        <end position="761"/>
    </location>
</feature>
<keyword evidence="5" id="KW-0067">ATP-binding</keyword>
<dbReference type="SUPFAM" id="SSF52540">
    <property type="entry name" value="P-loop containing nucleoside triphosphate hydrolases"/>
    <property type="match status" value="1"/>
</dbReference>
<keyword evidence="9" id="KW-1185">Reference proteome</keyword>
<dbReference type="GO" id="GO:0005524">
    <property type="term" value="F:ATP binding"/>
    <property type="evidence" value="ECO:0007669"/>
    <property type="project" value="UniProtKB-KW"/>
</dbReference>
<evidence type="ECO:0000256" key="5">
    <source>
        <dbReference type="ARBA" id="ARBA00022840"/>
    </source>
</evidence>
<dbReference type="CDD" id="cd18808">
    <property type="entry name" value="SF1_C_Upf1"/>
    <property type="match status" value="1"/>
</dbReference>
<dbReference type="GO" id="GO:0043139">
    <property type="term" value="F:5'-3' DNA helicase activity"/>
    <property type="evidence" value="ECO:0007669"/>
    <property type="project" value="TreeGrafter"/>
</dbReference>
<evidence type="ECO:0000256" key="4">
    <source>
        <dbReference type="ARBA" id="ARBA00022806"/>
    </source>
</evidence>
<protein>
    <submittedName>
        <fullName evidence="8">Uncharacterized protein</fullName>
    </submittedName>
</protein>
<dbReference type="GO" id="GO:0016787">
    <property type="term" value="F:hydrolase activity"/>
    <property type="evidence" value="ECO:0007669"/>
    <property type="project" value="UniProtKB-KW"/>
</dbReference>
<proteinExistence type="inferred from homology"/>
<dbReference type="Proteomes" id="UP000750711">
    <property type="component" value="Unassembled WGS sequence"/>
</dbReference>
<sequence>MVTNAYAVPVHTFGRVWGDNVTRAVGQTFVRQYDIACPNPDRMRLEFEIGGGTDCPYFGLTLILKGDAGRQRRERRFAVRYYSWAPGTPVSTWHAGDVEGRSRMPVAIGEKPPSGLISFSRRLYDVEFRDVDVEIPEMMVHYRYLSWASLPHLQFFSWSTEEPIFLGFGQSLDGQPADCIEAARAFKELATGKYTVEAYLRGQDGIVGGWVHFCAQPSPALPTWWRYSKDTLQGPTMKSLESLEDLRIFHGLRKNPKQQPAQADTDVIMSMSSKVFFSDEREYEAFIKGGLIREYEHQRHTKAITYNRKWSCKIFSVPSLIRSGKVDAYMVSVEAKSFVLEHGVELEPPHEGVPVSLDIQLTSGTAPERWAGKVVESGGQGVIVYALRPPGGSGFVFEPTYEADISFGHLGGPLVRMRRAVSWLMYGERNYRCIPGNSWLKRIVLGRAQFGALARPERGLRNLTAATVGPVISQVVDMLKLNTVQAHAVGSLLQVEGGLNLVSGPPGTGKTMVIVACIVCALKLDVTVLVTASSNAAVEVVSQKLKKVLDELGMGYHGIYRVGRSITEAFPGEEGSAATDDEEEAGVTAVVPFEEPDDETVINSHLISNLRTIMLRMEDSKPVFSLSDRILQQIAQHRSNQLSDGDDEQMRVISELDSVMTKPLNLGDGDGLGRADHIQQLDLSWKAAQKLFLGRSKVVLFTCTTSASKIMEDFCPQLCIVDEAGQVTELESLVPLVDKLRSISNIGLVGDINQLPPTVTSIDQNEFATQLSTSLFARLVKGGMEPIPLTVQYCMHPGICKFPNENFYDGKLETDESVERRHSGFRFSEWIDAFTRRTNHSAVQRRCMFVDVEDGVLQQEMSGTSKVNLANACVVFRLVSSMVNEGHIPASDIMVLCYYLAQTRLLRELLKQHYPDIRTLTVDSSQGGESSVVVLDSVTPGGKEYPIGFVKDPNQLNVGLTRAKDGLLIVGSSEIVTLSRTWKSGVRTRWGRLLADLRSCNWRMKGSPNDSDLITHTIRLRYGPLTPLARGINPHYRLLNGGMRVCHDC</sequence>
<comment type="caution">
    <text evidence="8">The sequence shown here is derived from an EMBL/GenBank/DDBJ whole genome shotgun (WGS) entry which is preliminary data.</text>
</comment>
<evidence type="ECO:0000256" key="3">
    <source>
        <dbReference type="ARBA" id="ARBA00022801"/>
    </source>
</evidence>
<name>A0A9P8RL25_9PEZI</name>
<dbReference type="PANTHER" id="PTHR43788">
    <property type="entry name" value="DNA2/NAM7 HELICASE FAMILY MEMBER"/>
    <property type="match status" value="1"/>
</dbReference>
<organism evidence="8 9">
    <name type="scientific">Trichoglossum hirsutum</name>
    <dbReference type="NCBI Taxonomy" id="265104"/>
    <lineage>
        <taxon>Eukaryota</taxon>
        <taxon>Fungi</taxon>
        <taxon>Dikarya</taxon>
        <taxon>Ascomycota</taxon>
        <taxon>Pezizomycotina</taxon>
        <taxon>Geoglossomycetes</taxon>
        <taxon>Geoglossales</taxon>
        <taxon>Geoglossaceae</taxon>
        <taxon>Trichoglossum</taxon>
    </lineage>
</organism>
<keyword evidence="4" id="KW-0347">Helicase</keyword>
<comment type="similarity">
    <text evidence="1">Belongs to the DNA2/NAM7 helicase family.</text>
</comment>
<dbReference type="InterPro" id="IPR027417">
    <property type="entry name" value="P-loop_NTPase"/>
</dbReference>
<dbReference type="InterPro" id="IPR041679">
    <property type="entry name" value="DNA2/NAM7-like_C"/>
</dbReference>
<accession>A0A9P8RL25</accession>
<dbReference type="Pfam" id="PF13086">
    <property type="entry name" value="AAA_11"/>
    <property type="match status" value="1"/>
</dbReference>
<dbReference type="EMBL" id="JAGHQM010001284">
    <property type="protein sequence ID" value="KAH0555960.1"/>
    <property type="molecule type" value="Genomic_DNA"/>
</dbReference>
<keyword evidence="2" id="KW-0547">Nucleotide-binding</keyword>
<evidence type="ECO:0000256" key="2">
    <source>
        <dbReference type="ARBA" id="ARBA00022741"/>
    </source>
</evidence>
<reference evidence="8" key="1">
    <citation type="submission" date="2021-03" db="EMBL/GenBank/DDBJ databases">
        <title>Comparative genomics and phylogenomic investigation of the class Geoglossomycetes provide insights into ecological specialization and systematics.</title>
        <authorList>
            <person name="Melie T."/>
            <person name="Pirro S."/>
            <person name="Miller A.N."/>
            <person name="Quandt A."/>
        </authorList>
    </citation>
    <scope>NUCLEOTIDE SEQUENCE</scope>
    <source>
        <strain evidence="8">CAQ_001_2017</strain>
    </source>
</reference>
<keyword evidence="3" id="KW-0378">Hydrolase</keyword>
<evidence type="ECO:0000313" key="9">
    <source>
        <dbReference type="Proteomes" id="UP000750711"/>
    </source>
</evidence>
<evidence type="ECO:0000313" key="8">
    <source>
        <dbReference type="EMBL" id="KAH0555960.1"/>
    </source>
</evidence>
<evidence type="ECO:0000259" key="6">
    <source>
        <dbReference type="Pfam" id="PF13086"/>
    </source>
</evidence>
<dbReference type="PANTHER" id="PTHR43788:SF16">
    <property type="entry name" value="HELICASE WITH ZINC FINGER 2"/>
    <property type="match status" value="1"/>
</dbReference>
<evidence type="ECO:0000256" key="1">
    <source>
        <dbReference type="ARBA" id="ARBA00007913"/>
    </source>
</evidence>
<dbReference type="AlphaFoldDB" id="A0A9P8RL25"/>
<dbReference type="Pfam" id="PF13087">
    <property type="entry name" value="AAA_12"/>
    <property type="match status" value="1"/>
</dbReference>
<gene>
    <name evidence="8" type="ORF">GP486_006097</name>
</gene>
<feature type="domain" description="DNA2/NAM7 helicase-like C-terminal" evidence="7">
    <location>
        <begin position="771"/>
        <end position="973"/>
    </location>
</feature>
<dbReference type="InterPro" id="IPR041677">
    <property type="entry name" value="DNA2/NAM7_AAA_11"/>
</dbReference>
<evidence type="ECO:0000259" key="7">
    <source>
        <dbReference type="Pfam" id="PF13087"/>
    </source>
</evidence>